<gene>
    <name evidence="2" type="ORF">CO014_01515</name>
</gene>
<organism evidence="2 3">
    <name type="scientific">Candidatus Tagabacteria bacterium CG_4_8_14_3_um_filter_41_8</name>
    <dbReference type="NCBI Taxonomy" id="1975018"/>
    <lineage>
        <taxon>Bacteria</taxon>
        <taxon>Candidatus Tagaibacteriota</taxon>
    </lineage>
</organism>
<sequence>MSNKKIKKAKGVTIDALAGMVKKGFDHMDERFNQVDKRLDQHEKRFEDLEQGQEEIKLKLGDVAYRFELVELERRVNILERKANKR</sequence>
<evidence type="ECO:0000313" key="2">
    <source>
        <dbReference type="EMBL" id="PJC69838.1"/>
    </source>
</evidence>
<evidence type="ECO:0000256" key="1">
    <source>
        <dbReference type="SAM" id="Coils"/>
    </source>
</evidence>
<dbReference type="AlphaFoldDB" id="A0A2M8G8X4"/>
<comment type="caution">
    <text evidence="2">The sequence shown here is derived from an EMBL/GenBank/DDBJ whole genome shotgun (WGS) entry which is preliminary data.</text>
</comment>
<evidence type="ECO:0000313" key="3">
    <source>
        <dbReference type="Proteomes" id="UP000229041"/>
    </source>
</evidence>
<reference evidence="3" key="1">
    <citation type="submission" date="2017-09" db="EMBL/GenBank/DDBJ databases">
        <title>Depth-based differentiation of microbial function through sediment-hosted aquifers and enrichment of novel symbionts in the deep terrestrial subsurface.</title>
        <authorList>
            <person name="Probst A.J."/>
            <person name="Ladd B."/>
            <person name="Jarett J.K."/>
            <person name="Geller-Mcgrath D.E."/>
            <person name="Sieber C.M.K."/>
            <person name="Emerson J.B."/>
            <person name="Anantharaman K."/>
            <person name="Thomas B.C."/>
            <person name="Malmstrom R."/>
            <person name="Stieglmeier M."/>
            <person name="Klingl A."/>
            <person name="Woyke T."/>
            <person name="Ryan C.M."/>
            <person name="Banfield J.F."/>
        </authorList>
    </citation>
    <scope>NUCLEOTIDE SEQUENCE [LARGE SCALE GENOMIC DNA]</scope>
</reference>
<dbReference type="Proteomes" id="UP000229041">
    <property type="component" value="Unassembled WGS sequence"/>
</dbReference>
<feature type="coiled-coil region" evidence="1">
    <location>
        <begin position="32"/>
        <end position="59"/>
    </location>
</feature>
<proteinExistence type="predicted"/>
<protein>
    <submittedName>
        <fullName evidence="2">Uncharacterized protein</fullName>
    </submittedName>
</protein>
<dbReference type="EMBL" id="PFQR01000038">
    <property type="protein sequence ID" value="PJC69838.1"/>
    <property type="molecule type" value="Genomic_DNA"/>
</dbReference>
<name>A0A2M8G8X4_9BACT</name>
<dbReference type="Gene3D" id="3.90.20.10">
    <property type="match status" value="1"/>
</dbReference>
<keyword evidence="1" id="KW-0175">Coiled coil</keyword>
<accession>A0A2M8G8X4</accession>